<proteinExistence type="predicted"/>
<protein>
    <submittedName>
        <fullName evidence="1">Uncharacterized protein</fullName>
    </submittedName>
</protein>
<name>A0A8H3J5W1_9LECA</name>
<dbReference type="AlphaFoldDB" id="A0A8H3J5W1"/>
<evidence type="ECO:0000313" key="2">
    <source>
        <dbReference type="Proteomes" id="UP000664521"/>
    </source>
</evidence>
<evidence type="ECO:0000313" key="1">
    <source>
        <dbReference type="EMBL" id="CAF9941331.1"/>
    </source>
</evidence>
<organism evidence="1 2">
    <name type="scientific">Heterodermia speciosa</name>
    <dbReference type="NCBI Taxonomy" id="116794"/>
    <lineage>
        <taxon>Eukaryota</taxon>
        <taxon>Fungi</taxon>
        <taxon>Dikarya</taxon>
        <taxon>Ascomycota</taxon>
        <taxon>Pezizomycotina</taxon>
        <taxon>Lecanoromycetes</taxon>
        <taxon>OSLEUM clade</taxon>
        <taxon>Lecanoromycetidae</taxon>
        <taxon>Caliciales</taxon>
        <taxon>Physciaceae</taxon>
        <taxon>Heterodermia</taxon>
    </lineage>
</organism>
<dbReference type="OrthoDB" id="9975758at2759"/>
<sequence>MSTLPPSSLSESPPPLSFLTGSWYVTYSTLPMWKDNRNVRITYTELPPSNPAASSIPRLDDLVEYQPLASDKIKTVHGIDSPSGTDTRAWDWRGKGWLKVVSSHWEFVDWGRAGGGSGEGEGEGTSEGNEEEWAVVWFEKTIFTPEGIDIFVRGKEGLREETVREIKERLGGGRHKTMSEGLFEVTRN</sequence>
<dbReference type="EMBL" id="CAJPDS010000187">
    <property type="protein sequence ID" value="CAF9941331.1"/>
    <property type="molecule type" value="Genomic_DNA"/>
</dbReference>
<comment type="caution">
    <text evidence="1">The sequence shown here is derived from an EMBL/GenBank/DDBJ whole genome shotgun (WGS) entry which is preliminary data.</text>
</comment>
<dbReference type="Proteomes" id="UP000664521">
    <property type="component" value="Unassembled WGS sequence"/>
</dbReference>
<keyword evidence="2" id="KW-1185">Reference proteome</keyword>
<accession>A0A8H3J5W1</accession>
<reference evidence="1" key="1">
    <citation type="submission" date="2021-03" db="EMBL/GenBank/DDBJ databases">
        <authorList>
            <person name="Tagirdzhanova G."/>
        </authorList>
    </citation>
    <scope>NUCLEOTIDE SEQUENCE</scope>
</reference>
<gene>
    <name evidence="1" type="ORF">HETSPECPRED_003053</name>
</gene>